<evidence type="ECO:0000313" key="1">
    <source>
        <dbReference type="EMBL" id="GBP91679.1"/>
    </source>
</evidence>
<dbReference type="AlphaFoldDB" id="A0A4C1ZXB9"/>
<dbReference type="EMBL" id="BGZK01002195">
    <property type="protein sequence ID" value="GBP91679.1"/>
    <property type="molecule type" value="Genomic_DNA"/>
</dbReference>
<proteinExistence type="predicted"/>
<name>A0A4C1ZXB9_EUMVA</name>
<organism evidence="1 2">
    <name type="scientific">Eumeta variegata</name>
    <name type="common">Bagworm moth</name>
    <name type="synonym">Eumeta japonica</name>
    <dbReference type="NCBI Taxonomy" id="151549"/>
    <lineage>
        <taxon>Eukaryota</taxon>
        <taxon>Metazoa</taxon>
        <taxon>Ecdysozoa</taxon>
        <taxon>Arthropoda</taxon>
        <taxon>Hexapoda</taxon>
        <taxon>Insecta</taxon>
        <taxon>Pterygota</taxon>
        <taxon>Neoptera</taxon>
        <taxon>Endopterygota</taxon>
        <taxon>Lepidoptera</taxon>
        <taxon>Glossata</taxon>
        <taxon>Ditrysia</taxon>
        <taxon>Tineoidea</taxon>
        <taxon>Psychidae</taxon>
        <taxon>Oiketicinae</taxon>
        <taxon>Eumeta</taxon>
    </lineage>
</organism>
<reference evidence="1 2" key="1">
    <citation type="journal article" date="2019" name="Commun. Biol.">
        <title>The bagworm genome reveals a unique fibroin gene that provides high tensile strength.</title>
        <authorList>
            <person name="Kono N."/>
            <person name="Nakamura H."/>
            <person name="Ohtoshi R."/>
            <person name="Tomita M."/>
            <person name="Numata K."/>
            <person name="Arakawa K."/>
        </authorList>
    </citation>
    <scope>NUCLEOTIDE SEQUENCE [LARGE SCALE GENOMIC DNA]</scope>
</reference>
<comment type="caution">
    <text evidence="1">The sequence shown here is derived from an EMBL/GenBank/DDBJ whole genome shotgun (WGS) entry which is preliminary data.</text>
</comment>
<gene>
    <name evidence="1" type="ORF">EVAR_28369_1</name>
</gene>
<dbReference type="Proteomes" id="UP000299102">
    <property type="component" value="Unassembled WGS sequence"/>
</dbReference>
<accession>A0A4C1ZXB9</accession>
<sequence>MSASFGSTASKGDPIICWPSPATRLTSGAGSGPPSIIFCSADRLHDVIYLNAPLRNSPFAGTYWQVWICGVRVHLFQKRTARCRYPRSILSHSQRSVYGDLIPFTAELAFTPRGLMHSLHNRPAS</sequence>
<protein>
    <submittedName>
        <fullName evidence="1">Uncharacterized protein</fullName>
    </submittedName>
</protein>
<evidence type="ECO:0000313" key="2">
    <source>
        <dbReference type="Proteomes" id="UP000299102"/>
    </source>
</evidence>
<keyword evidence="2" id="KW-1185">Reference proteome</keyword>